<dbReference type="InterPro" id="IPR052030">
    <property type="entry name" value="Peptidase_M20/M20A_hydrolases"/>
</dbReference>
<evidence type="ECO:0008006" key="3">
    <source>
        <dbReference type="Google" id="ProtNLM"/>
    </source>
</evidence>
<proteinExistence type="predicted"/>
<dbReference type="SUPFAM" id="SSF53187">
    <property type="entry name" value="Zn-dependent exopeptidases"/>
    <property type="match status" value="1"/>
</dbReference>
<evidence type="ECO:0000313" key="1">
    <source>
        <dbReference type="EMBL" id="KAL1620544.1"/>
    </source>
</evidence>
<reference evidence="1 2" key="1">
    <citation type="submission" date="2024-02" db="EMBL/GenBank/DDBJ databases">
        <title>De novo assembly and annotation of 12 fungi associated with fruit tree decline syndrome in Ontario, Canada.</title>
        <authorList>
            <person name="Sulman M."/>
            <person name="Ellouze W."/>
            <person name="Ilyukhin E."/>
        </authorList>
    </citation>
    <scope>NUCLEOTIDE SEQUENCE [LARGE SCALE GENOMIC DNA]</scope>
    <source>
        <strain evidence="1 2">M1-105</strain>
    </source>
</reference>
<protein>
    <recommendedName>
        <fullName evidence="3">Peptide hydrolase</fullName>
    </recommendedName>
</protein>
<sequence>MAEDWVLVSSDVVSDPTSAPDYLAEIGSYIDSIADPLWPINKKIHDNPELGYKEYIAHEALTSFLKTQKGWKVTPSAYGMETAFVAVFDSGKKGPVVSFNAEMGGGGKIKLIEAGAYKSHGCDINLISHPGITSDSAVMRTAAYRSFKVEAHFNRLGGEIPTPDIDEVNGRTMASTDQGDVSYALPSLSAGFWIRPGEQGNGPHSPDFAGAAGTKEAFGLSLRVGKGLAATAVDFLTKKGLVEEAWKEFHKEVKAKR</sequence>
<dbReference type="PANTHER" id="PTHR30575:SF4">
    <property type="entry name" value="PEPTIDASE M20 DOMAIN-CONTAINING PROTEIN 2"/>
    <property type="match status" value="1"/>
</dbReference>
<comment type="caution">
    <text evidence="1">The sequence shown here is derived from an EMBL/GenBank/DDBJ whole genome shotgun (WGS) entry which is preliminary data.</text>
</comment>
<keyword evidence="2" id="KW-1185">Reference proteome</keyword>
<accession>A0ABR3SIB5</accession>
<gene>
    <name evidence="1" type="ORF">SLS56_009570</name>
</gene>
<dbReference type="Proteomes" id="UP001521116">
    <property type="component" value="Unassembled WGS sequence"/>
</dbReference>
<name>A0ABR3SIB5_9PEZI</name>
<evidence type="ECO:0000313" key="2">
    <source>
        <dbReference type="Proteomes" id="UP001521116"/>
    </source>
</evidence>
<dbReference type="PANTHER" id="PTHR30575">
    <property type="entry name" value="PEPTIDASE M20"/>
    <property type="match status" value="1"/>
</dbReference>
<dbReference type="Gene3D" id="3.40.630.10">
    <property type="entry name" value="Zn peptidases"/>
    <property type="match status" value="2"/>
</dbReference>
<organism evidence="1 2">
    <name type="scientific">Neofusicoccum ribis</name>
    <dbReference type="NCBI Taxonomy" id="45134"/>
    <lineage>
        <taxon>Eukaryota</taxon>
        <taxon>Fungi</taxon>
        <taxon>Dikarya</taxon>
        <taxon>Ascomycota</taxon>
        <taxon>Pezizomycotina</taxon>
        <taxon>Dothideomycetes</taxon>
        <taxon>Dothideomycetes incertae sedis</taxon>
        <taxon>Botryosphaeriales</taxon>
        <taxon>Botryosphaeriaceae</taxon>
        <taxon>Neofusicoccum</taxon>
    </lineage>
</organism>
<dbReference type="EMBL" id="JAJVDC020000165">
    <property type="protein sequence ID" value="KAL1620544.1"/>
    <property type="molecule type" value="Genomic_DNA"/>
</dbReference>